<protein>
    <submittedName>
        <fullName evidence="2">Putative RuBisCO transcriptional regulator</fullName>
    </submittedName>
</protein>
<feature type="domain" description="LysR substrate-binding" evidence="1">
    <location>
        <begin position="12"/>
        <end position="72"/>
    </location>
</feature>
<sequence>MAADRLLGTGGRRLEFDSVSTIRSWVAQGPGVALLPDFAVGGDLADGTLVAQPLAERTELALRVVWRTDREDDLREVLYAMAA</sequence>
<reference evidence="2 3" key="1">
    <citation type="submission" date="2014-07" db="EMBL/GenBank/DDBJ databases">
        <title>Whole Genome Sequence of the Amycolatopsis methanolica 239.</title>
        <authorList>
            <person name="Tang B."/>
        </authorList>
    </citation>
    <scope>NUCLEOTIDE SEQUENCE [LARGE SCALE GENOMIC DNA]</scope>
    <source>
        <strain evidence="2 3">239</strain>
    </source>
</reference>
<evidence type="ECO:0000313" key="3">
    <source>
        <dbReference type="Proteomes" id="UP000062973"/>
    </source>
</evidence>
<dbReference type="KEGG" id="amq:AMETH_4979"/>
<dbReference type="InterPro" id="IPR005119">
    <property type="entry name" value="LysR_subst-bd"/>
</dbReference>
<dbReference type="SUPFAM" id="SSF53850">
    <property type="entry name" value="Periplasmic binding protein-like II"/>
    <property type="match status" value="1"/>
</dbReference>
<organism evidence="2 3">
    <name type="scientific">Amycolatopsis methanolica 239</name>
    <dbReference type="NCBI Taxonomy" id="1068978"/>
    <lineage>
        <taxon>Bacteria</taxon>
        <taxon>Bacillati</taxon>
        <taxon>Actinomycetota</taxon>
        <taxon>Actinomycetes</taxon>
        <taxon>Pseudonocardiales</taxon>
        <taxon>Pseudonocardiaceae</taxon>
        <taxon>Amycolatopsis</taxon>
        <taxon>Amycolatopsis methanolica group</taxon>
    </lineage>
</organism>
<dbReference type="Proteomes" id="UP000062973">
    <property type="component" value="Chromosome"/>
</dbReference>
<evidence type="ECO:0000259" key="1">
    <source>
        <dbReference type="Pfam" id="PF03466"/>
    </source>
</evidence>
<dbReference type="Pfam" id="PF03466">
    <property type="entry name" value="LysR_substrate"/>
    <property type="match status" value="1"/>
</dbReference>
<dbReference type="Gene3D" id="3.40.190.10">
    <property type="entry name" value="Periplasmic binding protein-like II"/>
    <property type="match status" value="1"/>
</dbReference>
<name>A0A076N1R8_AMYME</name>
<accession>A0A076N1R8</accession>
<gene>
    <name evidence="2" type="ORF">AMETH_4979</name>
</gene>
<proteinExistence type="predicted"/>
<dbReference type="EMBL" id="CP009110">
    <property type="protein sequence ID" value="AIJ25071.1"/>
    <property type="molecule type" value="Genomic_DNA"/>
</dbReference>
<keyword evidence="3" id="KW-1185">Reference proteome</keyword>
<dbReference type="HOGENOM" id="CLU_2535224_0_0_11"/>
<dbReference type="eggNOG" id="COG0583">
    <property type="taxonomic scope" value="Bacteria"/>
</dbReference>
<dbReference type="AlphaFoldDB" id="A0A076N1R8"/>
<evidence type="ECO:0000313" key="2">
    <source>
        <dbReference type="EMBL" id="AIJ25071.1"/>
    </source>
</evidence>